<evidence type="ECO:0000256" key="2">
    <source>
        <dbReference type="ARBA" id="ARBA00022630"/>
    </source>
</evidence>
<dbReference type="InterPro" id="IPR016164">
    <property type="entry name" value="FAD-linked_Oxase-like_C"/>
</dbReference>
<reference evidence="7 8" key="1">
    <citation type="journal article" date="2018" name="J. Microbiol.">
        <title>Baekduia soli gen. nov., sp. nov., a novel bacterium isolated from the soil of Baekdu Mountain and proposal of a novel family name, Baekduiaceae fam. nov.</title>
        <authorList>
            <person name="An D.S."/>
            <person name="Siddiqi M.Z."/>
            <person name="Kim K.H."/>
            <person name="Yu H.S."/>
            <person name="Im W.T."/>
        </authorList>
    </citation>
    <scope>NUCLEOTIDE SEQUENCE [LARGE SCALE GENOMIC DNA]</scope>
    <source>
        <strain evidence="7 8">BR7-21</strain>
    </source>
</reference>
<dbReference type="InterPro" id="IPR017896">
    <property type="entry name" value="4Fe4S_Fe-S-bd"/>
</dbReference>
<dbReference type="GO" id="GO:1903457">
    <property type="term" value="P:lactate catabolic process"/>
    <property type="evidence" value="ECO:0007669"/>
    <property type="project" value="TreeGrafter"/>
</dbReference>
<dbReference type="Proteomes" id="UP000321805">
    <property type="component" value="Chromosome"/>
</dbReference>
<accession>A0A5B8U5R4</accession>
<dbReference type="Gene3D" id="3.30.70.2740">
    <property type="match status" value="1"/>
</dbReference>
<dbReference type="EMBL" id="CP042430">
    <property type="protein sequence ID" value="QEC48225.1"/>
    <property type="molecule type" value="Genomic_DNA"/>
</dbReference>
<evidence type="ECO:0000256" key="4">
    <source>
        <dbReference type="ARBA" id="ARBA00023002"/>
    </source>
</evidence>
<dbReference type="Gene3D" id="3.30.43.10">
    <property type="entry name" value="Uridine Diphospho-n-acetylenolpyruvylglucosamine Reductase, domain 2"/>
    <property type="match status" value="1"/>
</dbReference>
<keyword evidence="3" id="KW-0274">FAD</keyword>
<dbReference type="GO" id="GO:0004458">
    <property type="term" value="F:D-lactate dehydrogenase (cytochrome) activity"/>
    <property type="evidence" value="ECO:0007669"/>
    <property type="project" value="TreeGrafter"/>
</dbReference>
<dbReference type="AlphaFoldDB" id="A0A5B8U5R4"/>
<dbReference type="PANTHER" id="PTHR11748">
    <property type="entry name" value="D-LACTATE DEHYDROGENASE"/>
    <property type="match status" value="1"/>
</dbReference>
<keyword evidence="8" id="KW-1185">Reference proteome</keyword>
<dbReference type="Pfam" id="PF02913">
    <property type="entry name" value="FAD-oxidase_C"/>
    <property type="match status" value="1"/>
</dbReference>
<dbReference type="Gene3D" id="1.10.45.10">
    <property type="entry name" value="Vanillyl-alcohol Oxidase, Chain A, domain 4"/>
    <property type="match status" value="1"/>
</dbReference>
<dbReference type="SUPFAM" id="SSF46548">
    <property type="entry name" value="alpha-helical ferredoxin"/>
    <property type="match status" value="1"/>
</dbReference>
<dbReference type="InterPro" id="IPR016167">
    <property type="entry name" value="FAD-bd_PCMH_sub1"/>
</dbReference>
<feature type="compositionally biased region" description="Basic residues" evidence="5">
    <location>
        <begin position="11"/>
        <end position="20"/>
    </location>
</feature>
<evidence type="ECO:0000256" key="1">
    <source>
        <dbReference type="ARBA" id="ARBA00001974"/>
    </source>
</evidence>
<evidence type="ECO:0000313" key="8">
    <source>
        <dbReference type="Proteomes" id="UP000321805"/>
    </source>
</evidence>
<dbReference type="InterPro" id="IPR016171">
    <property type="entry name" value="Vanillyl_alc_oxidase_C-sub2"/>
</dbReference>
<evidence type="ECO:0000259" key="6">
    <source>
        <dbReference type="PROSITE" id="PS51387"/>
    </source>
</evidence>
<comment type="cofactor">
    <cofactor evidence="1">
        <name>FAD</name>
        <dbReference type="ChEBI" id="CHEBI:57692"/>
    </cofactor>
</comment>
<feature type="region of interest" description="Disordered" evidence="5">
    <location>
        <begin position="1"/>
        <end position="28"/>
    </location>
</feature>
<dbReference type="InterPro" id="IPR016169">
    <property type="entry name" value="FAD-bd_PCMH_sub2"/>
</dbReference>
<dbReference type="Gene3D" id="3.30.465.10">
    <property type="match status" value="1"/>
</dbReference>
<dbReference type="Pfam" id="PF13183">
    <property type="entry name" value="Fer4_8"/>
    <property type="match status" value="1"/>
</dbReference>
<dbReference type="GO" id="GO:0008720">
    <property type="term" value="F:D-lactate dehydrogenase (NAD+) activity"/>
    <property type="evidence" value="ECO:0007669"/>
    <property type="project" value="TreeGrafter"/>
</dbReference>
<keyword evidence="4" id="KW-0560">Oxidoreductase</keyword>
<protein>
    <submittedName>
        <fullName evidence="7">FAD-binding protein</fullName>
    </submittedName>
</protein>
<dbReference type="OrthoDB" id="9770306at2"/>
<feature type="domain" description="FAD-binding PCMH-type" evidence="6">
    <location>
        <begin position="67"/>
        <end position="295"/>
    </location>
</feature>
<dbReference type="SUPFAM" id="SSF55103">
    <property type="entry name" value="FAD-linked oxidases, C-terminal domain"/>
    <property type="match status" value="1"/>
</dbReference>
<gene>
    <name evidence="7" type="ORF">FSW04_12050</name>
</gene>
<evidence type="ECO:0000256" key="5">
    <source>
        <dbReference type="SAM" id="MobiDB-lite"/>
    </source>
</evidence>
<dbReference type="SUPFAM" id="SSF56176">
    <property type="entry name" value="FAD-binding/transporter-associated domain-like"/>
    <property type="match status" value="1"/>
</dbReference>
<dbReference type="RefSeq" id="WP_146919528.1">
    <property type="nucleotide sequence ID" value="NZ_CP042430.1"/>
</dbReference>
<dbReference type="Pfam" id="PF01565">
    <property type="entry name" value="FAD_binding_4"/>
    <property type="match status" value="1"/>
</dbReference>
<name>A0A5B8U5R4_9ACTN</name>
<keyword evidence="2" id="KW-0285">Flavoprotein</keyword>
<evidence type="ECO:0000313" key="7">
    <source>
        <dbReference type="EMBL" id="QEC48225.1"/>
    </source>
</evidence>
<organism evidence="7 8">
    <name type="scientific">Baekduia soli</name>
    <dbReference type="NCBI Taxonomy" id="496014"/>
    <lineage>
        <taxon>Bacteria</taxon>
        <taxon>Bacillati</taxon>
        <taxon>Actinomycetota</taxon>
        <taxon>Thermoleophilia</taxon>
        <taxon>Solirubrobacterales</taxon>
        <taxon>Baekduiaceae</taxon>
        <taxon>Baekduia</taxon>
    </lineage>
</organism>
<dbReference type="InterPro" id="IPR016166">
    <property type="entry name" value="FAD-bd_PCMH"/>
</dbReference>
<sequence length="820" mass="90478">MSLTLPSLHHGPAKVGRRSRRPENDDGDVRAGVHARALAAELARTVSGEVRFSDGSRALYASDLSLYRQVPIGVVIPKTYDDVEATLAACRRHGAPILARGAGTSLLGQCCNVAVIIDFSKYLNAILELDPRQRTARVQPGVINDQLREAAEEHGLTFAPDPATHDYCTIGGQIGNNSCGTHSIMGGRTADNVLELDVLTYDGERMRVGQTSEEELAEIIAAGGRRGQIYADLRALRERYGDAVREHFPEIPRRVSGYNLDELLPERGFNVARALTGSESTCALWLEATVRLVPSPPKRALVVCGYHDRFAAGDHVPEIMDLDPGPLGLEGFDHTLVENMRRKERHLEDIRHLPDGQAWLLIEFGGATQQEANEHAEKAKETLQRHHTAPVIEIVEDAHKQDQIWAVRKSGVGDSRIPGVLDTWPGWEDAAVPPTRLGAYLREFHDLCERFGYHSEYHGHFGQGCIHTRIDFDVKTAAGVAAMRRFMEEGTDLVVKYGGSISGEHGDGQSRAELLPRMFGAEVVEAFAAFKRIWDPQGAMNPGKGAGAVHDGYKLDENLRMGPGYRPPAVETYFAFPGDHGSFAEATERCFGVGQCRQLEGGTMCPSFMVTRDERYTTRGRTRMLFEMLQGEAIGDGWRDEEIKESLDLCLSCKGCRGDCPVHVDVATYKAEFLAHYYERRLRPPSAYALGLIPLWARLASHAPRVANTMAGLGPVRRMAGVAPERKLPSFAAQTFRSWFDQHHQPANPDGQPVMLWPDTFSDHFEPDVGRAAVRVLEHTGFRVQLAPRAYAAGARCMTTECSGSPSGWRAVTSTRWVPI</sequence>
<evidence type="ECO:0000256" key="3">
    <source>
        <dbReference type="ARBA" id="ARBA00022827"/>
    </source>
</evidence>
<dbReference type="InterPro" id="IPR036318">
    <property type="entry name" value="FAD-bd_PCMH-like_sf"/>
</dbReference>
<dbReference type="GO" id="GO:0071949">
    <property type="term" value="F:FAD binding"/>
    <property type="evidence" value="ECO:0007669"/>
    <property type="project" value="InterPro"/>
</dbReference>
<dbReference type="PANTHER" id="PTHR11748:SF119">
    <property type="entry name" value="D-2-HYDROXYGLUTARATE DEHYDROGENASE"/>
    <property type="match status" value="1"/>
</dbReference>
<dbReference type="InterPro" id="IPR004113">
    <property type="entry name" value="FAD-bd_oxidored_4_C"/>
</dbReference>
<dbReference type="PROSITE" id="PS51387">
    <property type="entry name" value="FAD_PCMH"/>
    <property type="match status" value="1"/>
</dbReference>
<dbReference type="InterPro" id="IPR006094">
    <property type="entry name" value="Oxid_FAD_bind_N"/>
</dbReference>
<proteinExistence type="predicted"/>
<dbReference type="KEGG" id="bsol:FSW04_12050"/>